<dbReference type="InterPro" id="IPR009009">
    <property type="entry name" value="RlpA-like_DPBB"/>
</dbReference>
<dbReference type="AlphaFoldDB" id="A0AAF0J506"/>
<feature type="region of interest" description="Disordered" evidence="2">
    <location>
        <begin position="83"/>
        <end position="176"/>
    </location>
</feature>
<keyword evidence="6" id="KW-1185">Reference proteome</keyword>
<dbReference type="Proteomes" id="UP001219933">
    <property type="component" value="Chromosome 1"/>
</dbReference>
<evidence type="ECO:0000256" key="1">
    <source>
        <dbReference type="ARBA" id="ARBA00022729"/>
    </source>
</evidence>
<organism evidence="5 6">
    <name type="scientific">Malassezia cuniculi</name>
    <dbReference type="NCBI Taxonomy" id="948313"/>
    <lineage>
        <taxon>Eukaryota</taxon>
        <taxon>Fungi</taxon>
        <taxon>Dikarya</taxon>
        <taxon>Basidiomycota</taxon>
        <taxon>Ustilaginomycotina</taxon>
        <taxon>Malasseziomycetes</taxon>
        <taxon>Malasseziales</taxon>
        <taxon>Malasseziaceae</taxon>
        <taxon>Malassezia</taxon>
    </lineage>
</organism>
<protein>
    <recommendedName>
        <fullName evidence="4">RlpA-like protein double-psi beta-barrel domain-containing protein</fullName>
    </recommendedName>
</protein>
<evidence type="ECO:0000313" key="6">
    <source>
        <dbReference type="Proteomes" id="UP001219933"/>
    </source>
</evidence>
<feature type="chain" id="PRO_5042096131" description="RlpA-like protein double-psi beta-barrel domain-containing protein" evidence="3">
    <location>
        <begin position="23"/>
        <end position="266"/>
    </location>
</feature>
<gene>
    <name evidence="5" type="ORF">MCUN1_000830</name>
</gene>
<keyword evidence="1 3" id="KW-0732">Signal</keyword>
<dbReference type="Gene3D" id="2.40.40.10">
    <property type="entry name" value="RlpA-like domain"/>
    <property type="match status" value="1"/>
</dbReference>
<evidence type="ECO:0000259" key="4">
    <source>
        <dbReference type="Pfam" id="PF03330"/>
    </source>
</evidence>
<feature type="signal peptide" evidence="3">
    <location>
        <begin position="1"/>
        <end position="22"/>
    </location>
</feature>
<dbReference type="InterPro" id="IPR036908">
    <property type="entry name" value="RlpA-like_sf"/>
</dbReference>
<name>A0AAF0J506_9BASI</name>
<feature type="compositionally biased region" description="Low complexity" evidence="2">
    <location>
        <begin position="89"/>
        <end position="155"/>
    </location>
</feature>
<evidence type="ECO:0000256" key="3">
    <source>
        <dbReference type="SAM" id="SignalP"/>
    </source>
</evidence>
<dbReference type="InterPro" id="IPR051477">
    <property type="entry name" value="Expansin_CellWall"/>
</dbReference>
<sequence length="266" mass="28159">MFSFRFVPLVAIALSAVSLVEAAQPGGHVQHLRMVQMQRRRNVDHGDIENAVPEWQKYVVRMQKEGKEPVSLVRFASKRADGWSPFGVGNNNNNGNGNNDNDSSDNDNSTTASSSTSSVSKPSTAASTGTVTSTSSLGSSSASSSSPSSSGSSDGSGSGDMDHTGQGTYYTPGLGSCGEHSTDSDMIVAVSHKMYDSKSTSSNPNSNPLCGKMIEAQYGNRKVQVKVVDRCTGCADTDLDFSPAAFKKLSSIGKGRLHNLKWKFVE</sequence>
<dbReference type="PANTHER" id="PTHR31836:SF27">
    <property type="entry name" value="RLPA-LIKE PROTEIN DOUBLE-PSI BETA-BARREL DOMAIN-CONTAINING PROTEIN"/>
    <property type="match status" value="1"/>
</dbReference>
<evidence type="ECO:0000313" key="5">
    <source>
        <dbReference type="EMBL" id="WFD34002.1"/>
    </source>
</evidence>
<dbReference type="EMBL" id="CP119877">
    <property type="protein sequence ID" value="WFD34002.1"/>
    <property type="molecule type" value="Genomic_DNA"/>
</dbReference>
<dbReference type="PANTHER" id="PTHR31836">
    <property type="match status" value="1"/>
</dbReference>
<reference evidence="5" key="1">
    <citation type="submission" date="2023-03" db="EMBL/GenBank/DDBJ databases">
        <title>Mating type loci evolution in Malassezia.</title>
        <authorList>
            <person name="Coelho M.A."/>
        </authorList>
    </citation>
    <scope>NUCLEOTIDE SEQUENCE</scope>
    <source>
        <strain evidence="5">CBS 11721</strain>
    </source>
</reference>
<dbReference type="SUPFAM" id="SSF50685">
    <property type="entry name" value="Barwin-like endoglucanases"/>
    <property type="match status" value="1"/>
</dbReference>
<dbReference type="CDD" id="cd22191">
    <property type="entry name" value="DPBB_RlpA_EXP_N-like"/>
    <property type="match status" value="1"/>
</dbReference>
<accession>A0AAF0J506</accession>
<feature type="domain" description="RlpA-like protein double-psi beta-barrel" evidence="4">
    <location>
        <begin position="193"/>
        <end position="256"/>
    </location>
</feature>
<dbReference type="Pfam" id="PF03330">
    <property type="entry name" value="DPBB_1"/>
    <property type="match status" value="1"/>
</dbReference>
<evidence type="ECO:0000256" key="2">
    <source>
        <dbReference type="SAM" id="MobiDB-lite"/>
    </source>
</evidence>
<proteinExistence type="predicted"/>